<proteinExistence type="predicted"/>
<dbReference type="AlphaFoldDB" id="A0AB34FBV4"/>
<evidence type="ECO:0000313" key="2">
    <source>
        <dbReference type="Proteomes" id="UP001163105"/>
    </source>
</evidence>
<protein>
    <submittedName>
        <fullName evidence="1">AC transposase</fullName>
    </submittedName>
</protein>
<organism evidence="1 2">
    <name type="scientific">Purpureocillium lavendulum</name>
    <dbReference type="NCBI Taxonomy" id="1247861"/>
    <lineage>
        <taxon>Eukaryota</taxon>
        <taxon>Fungi</taxon>
        <taxon>Dikarya</taxon>
        <taxon>Ascomycota</taxon>
        <taxon>Pezizomycotina</taxon>
        <taxon>Sordariomycetes</taxon>
        <taxon>Hypocreomycetidae</taxon>
        <taxon>Hypocreales</taxon>
        <taxon>Ophiocordycipitaceae</taxon>
        <taxon>Purpureocillium</taxon>
    </lineage>
</organism>
<comment type="caution">
    <text evidence="1">The sequence shown here is derived from an EMBL/GenBank/DDBJ whole genome shotgun (WGS) entry which is preliminary data.</text>
</comment>
<name>A0AB34FBV4_9HYPO</name>
<accession>A0AB34FBV4</accession>
<reference evidence="1" key="1">
    <citation type="submission" date="2023-01" db="EMBL/GenBank/DDBJ databases">
        <title>The growth and conidiation of Purpureocillium lavendulum are regulated by nitrogen source and histone H3K14 acetylation.</title>
        <authorList>
            <person name="Tang P."/>
            <person name="Han J."/>
            <person name="Zhang C."/>
            <person name="Tang P."/>
            <person name="Qi F."/>
            <person name="Zhang K."/>
            <person name="Liang L."/>
        </authorList>
    </citation>
    <scope>NUCLEOTIDE SEQUENCE</scope>
    <source>
        <strain evidence="1">YMF1.00683</strain>
    </source>
</reference>
<dbReference type="EMBL" id="JAQHRD010000028">
    <property type="protein sequence ID" value="KAJ6436176.1"/>
    <property type="molecule type" value="Genomic_DNA"/>
</dbReference>
<sequence>MSSVWSDNASTVSGDTIRSTDGQIVAMSKAIEMERGSKELAIIGVVGPDNVNYLETKSEKRWWQFWKGKSLVIVTAPDCLQDAIREVCDDSRRRSLIIMASIEVTHISFSIRSRIQHLEILRCCHEQDPDGYLLVRGKSKFHGIRMDEWQEAGRQRKRNKVYLSRGVHVQIDADLASTWSGSSDNLSYSQRQSIQEYLRGMNDTDMTCDWWQRWKGMVSGIVGVAVTSTKLGAAMHASAGGLFINLKYAGAVLQAGGFGAKLSGVMTAAGPAVLFGAAAAACVYFVPWGDVLTWLQDSFMSLWQWFTSLFGKLMDWIRSHPGARGARRGRMRS</sequence>
<gene>
    <name evidence="1" type="ORF">O9K51_11304</name>
</gene>
<evidence type="ECO:0000313" key="1">
    <source>
        <dbReference type="EMBL" id="KAJ6436176.1"/>
    </source>
</evidence>
<dbReference type="Proteomes" id="UP001163105">
    <property type="component" value="Unassembled WGS sequence"/>
</dbReference>
<keyword evidence="2" id="KW-1185">Reference proteome</keyword>